<evidence type="ECO:0000313" key="2">
    <source>
        <dbReference type="EMBL" id="TGO50831.1"/>
    </source>
</evidence>
<reference evidence="2 3" key="1">
    <citation type="submission" date="2017-12" db="EMBL/GenBank/DDBJ databases">
        <title>Comparative genomics of Botrytis spp.</title>
        <authorList>
            <person name="Valero-Jimenez C.A."/>
            <person name="Tapia P."/>
            <person name="Veloso J."/>
            <person name="Silva-Moreno E."/>
            <person name="Staats M."/>
            <person name="Valdes J.H."/>
            <person name="Van Kan J.A.L."/>
        </authorList>
    </citation>
    <scope>NUCLEOTIDE SEQUENCE [LARGE SCALE GENOMIC DNA]</scope>
    <source>
        <strain evidence="2 3">MUCL11595</strain>
    </source>
</reference>
<name>A0A4Z1HQ11_9HELO</name>
<sequence>MGSTISSYASSDYNVQCYMSEKEIDDAVSAAGKKAKIRDLCENCDRIVGWFFLDQNVFRKTFGNIWESIFRPICDFEVNKLEPDCKICNFIYSIRPKEEKNKDESHFRLARSTVGHMFGFRSDIVSSVFGLSNADAYKEGVAIRHLSSKADLSLVRKWIRLCDDNHADSNFDCLPKGGLLLQGFTVIDCEDGRNVLVSGTATMKYITLSYVWGAEVSDGPDQSGKLPSTLPNLIAGVIKVVIALGYRYLWIDRYCVPQNDSSGIQSHLLHNMDKIYSHSTLTIIAATTKCPSEGLASITRPRMVVQEFLRMDSVHLVQWVSNIQYEIESSVWNTRGWTYQEALLSRRRLVFTETQCYFQCDARVNWSGKHMESIDYDLKTKRGLSYGDRMTTIFSPRPKYFIKDSVMEFERQVNNYAQRKLSKESDVLPAFLGILGMGKYLNINTTSTLITGVTWHFDTKFKTPEDVVKAAVPTRRRALPTWTWCEWIHASPSLYQIKWETNKSNLGPMGRDMAHETALSLEFEGGTILPWPHEADLADLAQKTMLMGNVRYLHVVGWFTHLPIPINSNPKRSWQMWGPYGIELVTMQWLLRLAKEKGMNVTDNEEYVFKAWVYASAIEPSLYAGDSWNIVHMMLLGETSDSNTFERIEFIL</sequence>
<evidence type="ECO:0000259" key="1">
    <source>
        <dbReference type="Pfam" id="PF06985"/>
    </source>
</evidence>
<dbReference type="OrthoDB" id="5428863at2759"/>
<comment type="caution">
    <text evidence="2">The sequence shown here is derived from an EMBL/GenBank/DDBJ whole genome shotgun (WGS) entry which is preliminary data.</text>
</comment>
<dbReference type="Proteomes" id="UP000297527">
    <property type="component" value="Unassembled WGS sequence"/>
</dbReference>
<dbReference type="PANTHER" id="PTHR33112:SF1">
    <property type="entry name" value="HETEROKARYON INCOMPATIBILITY DOMAIN-CONTAINING PROTEIN"/>
    <property type="match status" value="1"/>
</dbReference>
<feature type="domain" description="Heterokaryon incompatibility" evidence="1">
    <location>
        <begin position="205"/>
        <end position="341"/>
    </location>
</feature>
<evidence type="ECO:0000313" key="3">
    <source>
        <dbReference type="Proteomes" id="UP000297527"/>
    </source>
</evidence>
<accession>A0A4Z1HQ11</accession>
<organism evidence="2 3">
    <name type="scientific">Botryotinia convoluta</name>
    <dbReference type="NCBI Taxonomy" id="54673"/>
    <lineage>
        <taxon>Eukaryota</taxon>
        <taxon>Fungi</taxon>
        <taxon>Dikarya</taxon>
        <taxon>Ascomycota</taxon>
        <taxon>Pezizomycotina</taxon>
        <taxon>Leotiomycetes</taxon>
        <taxon>Helotiales</taxon>
        <taxon>Sclerotiniaceae</taxon>
        <taxon>Botryotinia</taxon>
    </lineage>
</organism>
<keyword evidence="3" id="KW-1185">Reference proteome</keyword>
<proteinExistence type="predicted"/>
<dbReference type="AlphaFoldDB" id="A0A4Z1HQ11"/>
<gene>
    <name evidence="2" type="ORF">BCON_0175g00170</name>
</gene>
<dbReference type="Pfam" id="PF06985">
    <property type="entry name" value="HET"/>
    <property type="match status" value="1"/>
</dbReference>
<protein>
    <recommendedName>
        <fullName evidence="1">Heterokaryon incompatibility domain-containing protein</fullName>
    </recommendedName>
</protein>
<dbReference type="EMBL" id="PQXN01000175">
    <property type="protein sequence ID" value="TGO50831.1"/>
    <property type="molecule type" value="Genomic_DNA"/>
</dbReference>
<dbReference type="PANTHER" id="PTHR33112">
    <property type="entry name" value="DOMAIN PROTEIN, PUTATIVE-RELATED"/>
    <property type="match status" value="1"/>
</dbReference>
<dbReference type="InterPro" id="IPR010730">
    <property type="entry name" value="HET"/>
</dbReference>